<evidence type="ECO:0000256" key="5">
    <source>
        <dbReference type="ARBA" id="ARBA00022840"/>
    </source>
</evidence>
<dbReference type="InterPro" id="IPR040627">
    <property type="entry name" value="T3SS_ATPase_C"/>
</dbReference>
<evidence type="ECO:0000313" key="11">
    <source>
        <dbReference type="Proteomes" id="UP000295517"/>
    </source>
</evidence>
<dbReference type="Gene3D" id="3.40.50.12240">
    <property type="match status" value="1"/>
</dbReference>
<dbReference type="InterPro" id="IPR050053">
    <property type="entry name" value="ATPase_alpha/beta_chains"/>
</dbReference>
<evidence type="ECO:0000256" key="7">
    <source>
        <dbReference type="ARBA" id="ARBA00022967"/>
    </source>
</evidence>
<dbReference type="InterPro" id="IPR027417">
    <property type="entry name" value="P-loop_NTPase"/>
</dbReference>
<sequence>MPVGRGQRIGIFAGSGVGKSSLLTMMIQHMQNDINVITFIGERGREVNDFIYHHLSVEETAKKTIVVAACSDESAIIRRQAVYTATAIAEYFCQKGKNVGLFVDSMTRFAMAQREIGLSLGEPPTARGYTPSCFSSLPGLIERAGHFQDQGSITGIYTVLVEGDDLNEPVADNMRALLDGHIVLSRQLAQQGCYPAISITESVSRLQNQLFNQEETKIAQDIFSIFSLYQQHLELIELGAWQKGQNSRLDYAIERIEALKSIIHQGNSLPLPHTDLWKKLMEIIS</sequence>
<dbReference type="GO" id="GO:0005737">
    <property type="term" value="C:cytoplasm"/>
    <property type="evidence" value="ECO:0007669"/>
    <property type="project" value="UniProtKB-SubCell"/>
</dbReference>
<dbReference type="InterPro" id="IPR000194">
    <property type="entry name" value="ATPase_F1/V1/A1_a/bsu_nucl-bd"/>
</dbReference>
<dbReference type="GO" id="GO:0046933">
    <property type="term" value="F:proton-transporting ATP synthase activity, rotational mechanism"/>
    <property type="evidence" value="ECO:0007669"/>
    <property type="project" value="TreeGrafter"/>
</dbReference>
<evidence type="ECO:0000256" key="8">
    <source>
        <dbReference type="ARBA" id="ARBA00024382"/>
    </source>
</evidence>
<dbReference type="PANTHER" id="PTHR15184:SF9">
    <property type="entry name" value="SPI-1 TYPE 3 SECRETION SYSTEM ATPASE"/>
    <property type="match status" value="1"/>
</dbReference>
<evidence type="ECO:0000256" key="4">
    <source>
        <dbReference type="ARBA" id="ARBA00022741"/>
    </source>
</evidence>
<dbReference type="Pfam" id="PF18269">
    <property type="entry name" value="T3SS_ATPase_C"/>
    <property type="match status" value="1"/>
</dbReference>
<dbReference type="InterPro" id="IPR005714">
    <property type="entry name" value="ATPase_T3SS_FliI/YscN"/>
</dbReference>
<keyword evidence="2" id="KW-0813">Transport</keyword>
<evidence type="ECO:0000256" key="2">
    <source>
        <dbReference type="ARBA" id="ARBA00022448"/>
    </source>
</evidence>
<keyword evidence="7" id="KW-1278">Translocase</keyword>
<dbReference type="RefSeq" id="WP_135060276.1">
    <property type="nucleotide sequence ID" value="NZ_CP038254.1"/>
</dbReference>
<evidence type="ECO:0000259" key="9">
    <source>
        <dbReference type="SMART" id="SM00382"/>
    </source>
</evidence>
<gene>
    <name evidence="10" type="ORF">E3983_06255</name>
</gene>
<dbReference type="EC" id="7.4.2.8" evidence="8"/>
<dbReference type="GO" id="GO:0005524">
    <property type="term" value="F:ATP binding"/>
    <property type="evidence" value="ECO:0007669"/>
    <property type="project" value="UniProtKB-KW"/>
</dbReference>
<dbReference type="InterPro" id="IPR003593">
    <property type="entry name" value="AAA+_ATPase"/>
</dbReference>
<evidence type="ECO:0000256" key="3">
    <source>
        <dbReference type="ARBA" id="ARBA00022490"/>
    </source>
</evidence>
<keyword evidence="6" id="KW-0653">Protein transport</keyword>
<dbReference type="PANTHER" id="PTHR15184">
    <property type="entry name" value="ATP SYNTHASE"/>
    <property type="match status" value="1"/>
</dbReference>
<protein>
    <recommendedName>
        <fullName evidence="8">protein-secreting ATPase</fullName>
        <ecNumber evidence="8">7.4.2.8</ecNumber>
    </recommendedName>
</protein>
<dbReference type="SMART" id="SM00382">
    <property type="entry name" value="AAA"/>
    <property type="match status" value="1"/>
</dbReference>
<dbReference type="NCBIfam" id="TIGR01026">
    <property type="entry name" value="fliI_yscN"/>
    <property type="match status" value="1"/>
</dbReference>
<comment type="subcellular location">
    <subcellularLocation>
        <location evidence="1">Cytoplasm</location>
    </subcellularLocation>
</comment>
<dbReference type="GO" id="GO:0030257">
    <property type="term" value="C:type III protein secretion system complex"/>
    <property type="evidence" value="ECO:0007669"/>
    <property type="project" value="InterPro"/>
</dbReference>
<dbReference type="GO" id="GO:0030254">
    <property type="term" value="P:protein secretion by the type III secretion system"/>
    <property type="evidence" value="ECO:0007669"/>
    <property type="project" value="InterPro"/>
</dbReference>
<accession>A0AAX1EG38</accession>
<dbReference type="Pfam" id="PF00006">
    <property type="entry name" value="ATP-synt_ab"/>
    <property type="match status" value="1"/>
</dbReference>
<dbReference type="Proteomes" id="UP000295517">
    <property type="component" value="Chromosome"/>
</dbReference>
<keyword evidence="3" id="KW-0963">Cytoplasm</keyword>
<proteinExistence type="predicted"/>
<dbReference type="EMBL" id="CP038254">
    <property type="protein sequence ID" value="QBR83987.1"/>
    <property type="molecule type" value="Genomic_DNA"/>
</dbReference>
<dbReference type="GO" id="GO:0016887">
    <property type="term" value="F:ATP hydrolysis activity"/>
    <property type="evidence" value="ECO:0007669"/>
    <property type="project" value="InterPro"/>
</dbReference>
<feature type="domain" description="AAA+ ATPase" evidence="9">
    <location>
        <begin position="5"/>
        <end position="188"/>
    </location>
</feature>
<dbReference type="GO" id="GO:0008564">
    <property type="term" value="F:protein-exporting ATPase activity"/>
    <property type="evidence" value="ECO:0007669"/>
    <property type="project" value="UniProtKB-EC"/>
</dbReference>
<evidence type="ECO:0000256" key="1">
    <source>
        <dbReference type="ARBA" id="ARBA00004496"/>
    </source>
</evidence>
<dbReference type="AlphaFoldDB" id="A0AAX1EG38"/>
<evidence type="ECO:0000256" key="6">
    <source>
        <dbReference type="ARBA" id="ARBA00022927"/>
    </source>
</evidence>
<name>A0AAX1EG38_9GAMM</name>
<dbReference type="SUPFAM" id="SSF52540">
    <property type="entry name" value="P-loop containing nucleoside triphosphate hydrolases"/>
    <property type="match status" value="1"/>
</dbReference>
<evidence type="ECO:0000313" key="10">
    <source>
        <dbReference type="EMBL" id="QBR83987.1"/>
    </source>
</evidence>
<organism evidence="10 11">
    <name type="scientific">Legionella israelensis</name>
    <dbReference type="NCBI Taxonomy" id="454"/>
    <lineage>
        <taxon>Bacteria</taxon>
        <taxon>Pseudomonadati</taxon>
        <taxon>Pseudomonadota</taxon>
        <taxon>Gammaproteobacteria</taxon>
        <taxon>Legionellales</taxon>
        <taxon>Legionellaceae</taxon>
        <taxon>Legionella</taxon>
    </lineage>
</organism>
<keyword evidence="5" id="KW-0067">ATP-binding</keyword>
<reference evidence="10 11" key="1">
    <citation type="submission" date="2019-03" db="EMBL/GenBank/DDBJ databases">
        <title>Diverse conjugative elements silence natural transformation in Legionella species.</title>
        <authorList>
            <person name="Durieux I."/>
            <person name="Ginevra C."/>
            <person name="Attaiech L."/>
            <person name="Picq K."/>
            <person name="Juan P.A."/>
            <person name="Jarraud S."/>
            <person name="Charpentier X."/>
        </authorList>
    </citation>
    <scope>NUCLEOTIDE SEQUENCE [LARGE SCALE GENOMIC DNA]</scope>
    <source>
        <strain evidence="10 11">HL-0427-4011</strain>
    </source>
</reference>
<keyword evidence="4" id="KW-0547">Nucleotide-binding</keyword>